<dbReference type="InterPro" id="IPR050768">
    <property type="entry name" value="UPF0353/GerABKA_families"/>
</dbReference>
<protein>
    <submittedName>
        <fullName evidence="4">Spore germination protein</fullName>
    </submittedName>
</protein>
<organism evidence="4 5">
    <name type="scientific">Scopulibacillus cellulosilyticus</name>
    <dbReference type="NCBI Taxonomy" id="2665665"/>
    <lineage>
        <taxon>Bacteria</taxon>
        <taxon>Bacillati</taxon>
        <taxon>Bacillota</taxon>
        <taxon>Bacilli</taxon>
        <taxon>Bacillales</taxon>
        <taxon>Sporolactobacillaceae</taxon>
        <taxon>Scopulibacillus</taxon>
    </lineage>
</organism>
<dbReference type="Pfam" id="PF03323">
    <property type="entry name" value="GerA"/>
    <property type="match status" value="1"/>
</dbReference>
<evidence type="ECO:0000313" key="4">
    <source>
        <dbReference type="EMBL" id="MFC7391996.1"/>
    </source>
</evidence>
<keyword evidence="3" id="KW-1133">Transmembrane helix</keyword>
<feature type="transmembrane region" description="Helical" evidence="3">
    <location>
        <begin position="436"/>
        <end position="461"/>
    </location>
</feature>
<sequence length="501" mass="56986">MDTFMEEIKSVKISSHLKENVDYMNNLIGVGTSWDVLAKPFNFSNVSMMSYTTNGYFLTMNMVLILENLEASIHSFIANSEKDFPLEKLADYLNTNVAFVQVQPVPKMFDAVRFILSGALIIFIEGYDQALLIDTRIYPMRSIQAPMTERLIRGPHDGFTETMLMNTALIRRRLRDPRLRVELMQIGSRSQTDLSFMYLDDVANKDIVDNIRNRLKSIPADAVCMGEQSVTEWIAKTKWNPYPIVRYTERPDVAATALIEGQVVIVVDNSPEIIIAPITLFQHLQHPHEYHSYPLFGTYMRWIILLSVIGSTLLPGVFLLVNQYPHWVPSWMTFFRADRTYPLPLWAELLLGEIFIDILRLAVINTPPVLGSAVSILASIVFGQFASHIHLMQPEVLVYIAVVVIMEFATSSYEVAEANQMVRIGLLIITSVGRKWGFLVGVIAIFVLLARTKSFGVPYLWPLIPFKWRNGLSEVILRRPMIDISGRPTVLSPKKKKRKGS</sequence>
<dbReference type="Proteomes" id="UP001596505">
    <property type="component" value="Unassembled WGS sequence"/>
</dbReference>
<dbReference type="PANTHER" id="PTHR22550:SF9">
    <property type="entry name" value="STAGE V SPORULATION PROTEIN AF"/>
    <property type="match status" value="1"/>
</dbReference>
<reference evidence="5" key="1">
    <citation type="journal article" date="2019" name="Int. J. Syst. Evol. Microbiol.">
        <title>The Global Catalogue of Microorganisms (GCM) 10K type strain sequencing project: providing services to taxonomists for standard genome sequencing and annotation.</title>
        <authorList>
            <consortium name="The Broad Institute Genomics Platform"/>
            <consortium name="The Broad Institute Genome Sequencing Center for Infectious Disease"/>
            <person name="Wu L."/>
            <person name="Ma J."/>
        </authorList>
    </citation>
    <scope>NUCLEOTIDE SEQUENCE [LARGE SCALE GENOMIC DNA]</scope>
    <source>
        <strain evidence="5">CGMCC 1.16305</strain>
    </source>
</reference>
<gene>
    <name evidence="4" type="ORF">ACFQRG_03295</name>
</gene>
<proteinExistence type="inferred from homology"/>
<evidence type="ECO:0000256" key="3">
    <source>
        <dbReference type="SAM" id="Phobius"/>
    </source>
</evidence>
<evidence type="ECO:0000256" key="2">
    <source>
        <dbReference type="ARBA" id="ARBA00023136"/>
    </source>
</evidence>
<keyword evidence="3" id="KW-0812">Transmembrane</keyword>
<dbReference type="RefSeq" id="WP_380963568.1">
    <property type="nucleotide sequence ID" value="NZ_JBHTCO010000004.1"/>
</dbReference>
<evidence type="ECO:0000256" key="1">
    <source>
        <dbReference type="ARBA" id="ARBA00005278"/>
    </source>
</evidence>
<feature type="transmembrane region" description="Helical" evidence="3">
    <location>
        <begin position="369"/>
        <end position="390"/>
    </location>
</feature>
<dbReference type="InterPro" id="IPR004995">
    <property type="entry name" value="Spore_Ger"/>
</dbReference>
<dbReference type="PANTHER" id="PTHR22550">
    <property type="entry name" value="SPORE GERMINATION PROTEIN"/>
    <property type="match status" value="1"/>
</dbReference>
<keyword evidence="2 3" id="KW-0472">Membrane</keyword>
<comment type="caution">
    <text evidence="4">The sequence shown here is derived from an EMBL/GenBank/DDBJ whole genome shotgun (WGS) entry which is preliminary data.</text>
</comment>
<name>A0ABW2PXP1_9BACL</name>
<feature type="transmembrane region" description="Helical" evidence="3">
    <location>
        <begin position="302"/>
        <end position="321"/>
    </location>
</feature>
<evidence type="ECO:0000313" key="5">
    <source>
        <dbReference type="Proteomes" id="UP001596505"/>
    </source>
</evidence>
<dbReference type="PIRSF" id="PIRSF005690">
    <property type="entry name" value="GerBA"/>
    <property type="match status" value="1"/>
</dbReference>
<accession>A0ABW2PXP1</accession>
<comment type="similarity">
    <text evidence="1">Belongs to the GerABKA family.</text>
</comment>
<feature type="transmembrane region" description="Helical" evidence="3">
    <location>
        <begin position="341"/>
        <end position="362"/>
    </location>
</feature>
<feature type="transmembrane region" description="Helical" evidence="3">
    <location>
        <begin position="396"/>
        <end position="416"/>
    </location>
</feature>
<keyword evidence="5" id="KW-1185">Reference proteome</keyword>
<dbReference type="EMBL" id="JBHTCO010000004">
    <property type="protein sequence ID" value="MFC7391996.1"/>
    <property type="molecule type" value="Genomic_DNA"/>
</dbReference>